<organism evidence="2 3">
    <name type="scientific">Luteibacter rhizovicinus</name>
    <dbReference type="NCBI Taxonomy" id="242606"/>
    <lineage>
        <taxon>Bacteria</taxon>
        <taxon>Pseudomonadati</taxon>
        <taxon>Pseudomonadota</taxon>
        <taxon>Gammaproteobacteria</taxon>
        <taxon>Lysobacterales</taxon>
        <taxon>Rhodanobacteraceae</taxon>
        <taxon>Luteibacter</taxon>
    </lineage>
</organism>
<dbReference type="RefSeq" id="WP_132143570.1">
    <property type="nucleotide sequence ID" value="NZ_SMCS01000003.1"/>
</dbReference>
<feature type="chain" id="PRO_5020954162" evidence="1">
    <location>
        <begin position="25"/>
        <end position="409"/>
    </location>
</feature>
<dbReference type="OrthoDB" id="187794at2"/>
<comment type="caution">
    <text evidence="2">The sequence shown here is derived from an EMBL/GenBank/DDBJ whole genome shotgun (WGS) entry which is preliminary data.</text>
</comment>
<keyword evidence="1" id="KW-0732">Signal</keyword>
<dbReference type="AlphaFoldDB" id="A0A4R3YR77"/>
<proteinExistence type="predicted"/>
<keyword evidence="3" id="KW-1185">Reference proteome</keyword>
<dbReference type="Proteomes" id="UP000295645">
    <property type="component" value="Unassembled WGS sequence"/>
</dbReference>
<dbReference type="PROSITE" id="PS51257">
    <property type="entry name" value="PROKAR_LIPOPROTEIN"/>
    <property type="match status" value="1"/>
</dbReference>
<reference evidence="2 3" key="1">
    <citation type="submission" date="2019-03" db="EMBL/GenBank/DDBJ databases">
        <title>Above-ground endophytic microbial communities from plants in different locations in the United States.</title>
        <authorList>
            <person name="Frank C."/>
        </authorList>
    </citation>
    <scope>NUCLEOTIDE SEQUENCE [LARGE SCALE GENOMIC DNA]</scope>
    <source>
        <strain evidence="2 3">LP_13_YM</strain>
    </source>
</reference>
<sequence>MSRSLRSIVIVFIAALLAACHGVAPPLTQDAYIWQRQWTPALRLAVTDSKDIVGRWRVLVAQADGDGQLNIFAPDLGALAASGRPVVAVVRIDGRLADMDRPAFVDRIAALSRQWSGKIAGMEIDYDCATARLPAYAHFLSTLKSRLPGVHLSITALPTWLSSGELDAVTASVDEVVLQVHAVQSPKAGLFDPVLARRWVDDFASRMHKPFRVALPTYGSRVSWDGEGRMLAVESEKAGLAPGASSAELSAAPRDVALLLGSLRDDPPRGLAGIVWFRLPTTDDRRAWSLSTWRAVMRGEYVEGRIATVFSESATPGAMDVVLRNDGDIDAVAPAEVALPDGCPLADGIGGYALRRDGHAVQLATGDSRFLRAHTQRTIGWIRCAPPSVSSAVANDRRDASRPLPSSPS</sequence>
<dbReference type="InterPro" id="IPR021488">
    <property type="entry name" value="DUF3142"/>
</dbReference>
<evidence type="ECO:0000313" key="3">
    <source>
        <dbReference type="Proteomes" id="UP000295645"/>
    </source>
</evidence>
<name>A0A4R3YR77_9GAMM</name>
<protein>
    <submittedName>
        <fullName evidence="2">Uncharacterized protein DUF3142</fullName>
    </submittedName>
</protein>
<dbReference type="EMBL" id="SMCS01000003">
    <property type="protein sequence ID" value="TCV94876.1"/>
    <property type="molecule type" value="Genomic_DNA"/>
</dbReference>
<evidence type="ECO:0000313" key="2">
    <source>
        <dbReference type="EMBL" id="TCV94876.1"/>
    </source>
</evidence>
<accession>A0A4R3YR77</accession>
<gene>
    <name evidence="2" type="ORF">EC912_103365</name>
</gene>
<evidence type="ECO:0000256" key="1">
    <source>
        <dbReference type="SAM" id="SignalP"/>
    </source>
</evidence>
<dbReference type="Pfam" id="PF11340">
    <property type="entry name" value="DUF3142"/>
    <property type="match status" value="1"/>
</dbReference>
<feature type="signal peptide" evidence="1">
    <location>
        <begin position="1"/>
        <end position="24"/>
    </location>
</feature>